<gene>
    <name evidence="1" type="ORF">A2482_02940</name>
</gene>
<comment type="caution">
    <text evidence="1">The sequence shown here is derived from an EMBL/GenBank/DDBJ whole genome shotgun (WGS) entry which is preliminary data.</text>
</comment>
<sequence>MTTEEDAMSDAVLANRILNDIEAHPSKMIENAFVVVFCQSGNAVREAMPRVLDKLDARIAAGRYSEERRPGFVELSSSLTRIIALDKSFRSGVNFGKCAADKRRHAVETMIELMRRVTIQAANMLAEHFAFHDRKTDRLLLDALMAEATASYEDDPKCERWLRLYKSQKLRVLYEWHLVRFDKLAFQYDNFQSAPQNVKSDAATMFTNYIVDMADIEDAAIVALLEQFFNRFEAIVPEIVEAIRRQRVNNSAPDHFARLMKISSGLIAKANLENECMDMEVEMVRSPERIALLRPTYFDKTLSLLLLVNDDDKRTQELFEFIGHDRERAMGLRVVIQTRLATDTSDGAVLNALLNIVRLTEQHF</sequence>
<dbReference type="EMBL" id="MFGM01000027">
    <property type="protein sequence ID" value="OGF36931.1"/>
    <property type="molecule type" value="Genomic_DNA"/>
</dbReference>
<evidence type="ECO:0000313" key="1">
    <source>
        <dbReference type="EMBL" id="OGF36931.1"/>
    </source>
</evidence>
<dbReference type="AlphaFoldDB" id="A0A1F5TEH6"/>
<protein>
    <submittedName>
        <fullName evidence="1">Uncharacterized protein</fullName>
    </submittedName>
</protein>
<accession>A0A1F5TEH6</accession>
<reference evidence="1 2" key="1">
    <citation type="journal article" date="2016" name="Nat. Commun.">
        <title>Thousands of microbial genomes shed light on interconnected biogeochemical processes in an aquifer system.</title>
        <authorList>
            <person name="Anantharaman K."/>
            <person name="Brown C.T."/>
            <person name="Hug L.A."/>
            <person name="Sharon I."/>
            <person name="Castelle C.J."/>
            <person name="Probst A.J."/>
            <person name="Thomas B.C."/>
            <person name="Singh A."/>
            <person name="Wilkins M.J."/>
            <person name="Karaoz U."/>
            <person name="Brodie E.L."/>
            <person name="Williams K.H."/>
            <person name="Hubbard S.S."/>
            <person name="Banfield J.F."/>
        </authorList>
    </citation>
    <scope>NUCLEOTIDE SEQUENCE [LARGE SCALE GENOMIC DNA]</scope>
</reference>
<dbReference type="Proteomes" id="UP000178656">
    <property type="component" value="Unassembled WGS sequence"/>
</dbReference>
<proteinExistence type="predicted"/>
<name>A0A1F5TEH6_9BACT</name>
<evidence type="ECO:0000313" key="2">
    <source>
        <dbReference type="Proteomes" id="UP000178656"/>
    </source>
</evidence>
<organism evidence="1 2">
    <name type="scientific">Candidatus Falkowbacteria bacterium RIFOXYC2_FULL_48_21</name>
    <dbReference type="NCBI Taxonomy" id="1798005"/>
    <lineage>
        <taxon>Bacteria</taxon>
        <taxon>Candidatus Falkowiibacteriota</taxon>
    </lineage>
</organism>